<reference evidence="2" key="1">
    <citation type="submission" date="2024-04" db="EMBL/GenBank/DDBJ databases">
        <title>Salinicola lusitanus LLJ914,a marine bacterium isolated from the Okinawa Trough.</title>
        <authorList>
            <person name="Li J."/>
        </authorList>
    </citation>
    <scope>NUCLEOTIDE SEQUENCE [LARGE SCALE GENOMIC DNA]</scope>
</reference>
<comment type="caution">
    <text evidence="1">The sequence shown here is derived from an EMBL/GenBank/DDBJ whole genome shotgun (WGS) entry which is preliminary data.</text>
</comment>
<name>A0AAW0MFJ3_9GOBI</name>
<evidence type="ECO:0000313" key="1">
    <source>
        <dbReference type="EMBL" id="KAK7878370.1"/>
    </source>
</evidence>
<dbReference type="InterPro" id="IPR045058">
    <property type="entry name" value="GIMA/IAN/Toc"/>
</dbReference>
<protein>
    <submittedName>
        <fullName evidence="1">Uncharacterized protein</fullName>
    </submittedName>
</protein>
<keyword evidence="2" id="KW-1185">Reference proteome</keyword>
<feature type="non-terminal residue" evidence="1">
    <location>
        <position position="1"/>
    </location>
</feature>
<organism evidence="1 2">
    <name type="scientific">Mugilogobius chulae</name>
    <name type="common">yellowstripe goby</name>
    <dbReference type="NCBI Taxonomy" id="88201"/>
    <lineage>
        <taxon>Eukaryota</taxon>
        <taxon>Metazoa</taxon>
        <taxon>Chordata</taxon>
        <taxon>Craniata</taxon>
        <taxon>Vertebrata</taxon>
        <taxon>Euteleostomi</taxon>
        <taxon>Actinopterygii</taxon>
        <taxon>Neopterygii</taxon>
        <taxon>Teleostei</taxon>
        <taxon>Neoteleostei</taxon>
        <taxon>Acanthomorphata</taxon>
        <taxon>Gobiaria</taxon>
        <taxon>Gobiiformes</taxon>
        <taxon>Gobioidei</taxon>
        <taxon>Gobiidae</taxon>
        <taxon>Gobionellinae</taxon>
        <taxon>Mugilogobius</taxon>
    </lineage>
</organism>
<proteinExistence type="predicted"/>
<dbReference type="Proteomes" id="UP001460270">
    <property type="component" value="Unassembled WGS sequence"/>
</dbReference>
<dbReference type="Gene3D" id="3.40.50.300">
    <property type="entry name" value="P-loop containing nucleotide triphosphate hydrolases"/>
    <property type="match status" value="1"/>
</dbReference>
<dbReference type="EMBL" id="JBBPFD010000531">
    <property type="protein sequence ID" value="KAK7878370.1"/>
    <property type="molecule type" value="Genomic_DNA"/>
</dbReference>
<dbReference type="AlphaFoldDB" id="A0AAW0MFJ3"/>
<accession>A0AAW0MFJ3</accession>
<dbReference type="InterPro" id="IPR027417">
    <property type="entry name" value="P-loop_NTPase"/>
</dbReference>
<dbReference type="PANTHER" id="PTHR10903">
    <property type="entry name" value="GTPASE, IMAP FAMILY MEMBER-RELATED"/>
    <property type="match status" value="1"/>
</dbReference>
<sequence length="143" mass="16799">YNPSVDNLNGGLWLEKPEWEECDRKPILGREAFESEPASSSMTSECQKARDASVLMHCDLSPDWEVHQRRERYCPIYPRPIGDDARSNTPLFVHSCDKLKKHTIRVFIKTNKDLSEFVQRCHNRYHVFNNETEDETQVVRAFE</sequence>
<dbReference type="PANTHER" id="PTHR10903:SF170">
    <property type="entry name" value="GTPASE IMAP FAMILY MEMBER 7"/>
    <property type="match status" value="1"/>
</dbReference>
<gene>
    <name evidence="1" type="ORF">WMY93_034350</name>
</gene>
<evidence type="ECO:0000313" key="2">
    <source>
        <dbReference type="Proteomes" id="UP001460270"/>
    </source>
</evidence>